<dbReference type="Pfam" id="PF13630">
    <property type="entry name" value="SdpI"/>
    <property type="match status" value="1"/>
</dbReference>
<feature type="compositionally biased region" description="Gly residues" evidence="1">
    <location>
        <begin position="125"/>
        <end position="149"/>
    </location>
</feature>
<keyword evidence="2" id="KW-0472">Membrane</keyword>
<dbReference type="EMBL" id="RBDY01000003">
    <property type="protein sequence ID" value="RKN25978.1"/>
    <property type="molecule type" value="Genomic_DNA"/>
</dbReference>
<feature type="transmembrane region" description="Helical" evidence="2">
    <location>
        <begin position="66"/>
        <end position="84"/>
    </location>
</feature>
<evidence type="ECO:0000256" key="1">
    <source>
        <dbReference type="SAM" id="MobiDB-lite"/>
    </source>
</evidence>
<evidence type="ECO:0000313" key="4">
    <source>
        <dbReference type="EMBL" id="RKN25978.1"/>
    </source>
</evidence>
<protein>
    <submittedName>
        <fullName evidence="3">SdpI family protein</fullName>
    </submittedName>
</protein>
<name>A0A3A9WGM8_9ACTN</name>
<feature type="transmembrane region" description="Helical" evidence="2">
    <location>
        <begin position="6"/>
        <end position="30"/>
    </location>
</feature>
<dbReference type="Proteomes" id="UP000268652">
    <property type="component" value="Unassembled WGS sequence"/>
</dbReference>
<organism evidence="3 6">
    <name type="scientific">Streptomyces radicis</name>
    <dbReference type="NCBI Taxonomy" id="1750517"/>
    <lineage>
        <taxon>Bacteria</taxon>
        <taxon>Bacillati</taxon>
        <taxon>Actinomycetota</taxon>
        <taxon>Actinomycetes</taxon>
        <taxon>Kitasatosporales</taxon>
        <taxon>Streptomycetaceae</taxon>
        <taxon>Streptomyces</taxon>
    </lineage>
</organism>
<dbReference type="EMBL" id="RBDX01000002">
    <property type="protein sequence ID" value="RKN11970.1"/>
    <property type="molecule type" value="Genomic_DNA"/>
</dbReference>
<keyword evidence="2" id="KW-0812">Transmembrane</keyword>
<accession>A0A3A9WGM8</accession>
<feature type="transmembrane region" description="Helical" evidence="2">
    <location>
        <begin position="90"/>
        <end position="110"/>
    </location>
</feature>
<keyword evidence="5" id="KW-1185">Reference proteome</keyword>
<evidence type="ECO:0000256" key="2">
    <source>
        <dbReference type="SAM" id="Phobius"/>
    </source>
</evidence>
<evidence type="ECO:0000313" key="6">
    <source>
        <dbReference type="Proteomes" id="UP000275024"/>
    </source>
</evidence>
<gene>
    <name evidence="4" type="ORF">D7318_07055</name>
    <name evidence="3" type="ORF">D7319_03425</name>
</gene>
<evidence type="ECO:0000313" key="3">
    <source>
        <dbReference type="EMBL" id="RKN11970.1"/>
    </source>
</evidence>
<dbReference type="InterPro" id="IPR025962">
    <property type="entry name" value="SdpI/YhfL"/>
</dbReference>
<proteinExistence type="predicted"/>
<dbReference type="OrthoDB" id="3483924at2"/>
<keyword evidence="2" id="KW-1133">Transmembrane helix</keyword>
<comment type="caution">
    <text evidence="3">The sequence shown here is derived from an EMBL/GenBank/DDBJ whole genome shotgun (WGS) entry which is preliminary data.</text>
</comment>
<reference evidence="5 6" key="1">
    <citation type="submission" date="2018-09" db="EMBL/GenBank/DDBJ databases">
        <title>Streptomyces sp. nov. DS1-2, an endophytic actinomycete isolated from roots of Dendrobium scabrilingue.</title>
        <authorList>
            <person name="Kuncharoen N."/>
            <person name="Kudo T."/>
            <person name="Ohkuma M."/>
            <person name="Yuki M."/>
            <person name="Tanasupawat S."/>
        </authorList>
    </citation>
    <scope>NUCLEOTIDE SEQUENCE [LARGE SCALE GENOMIC DNA]</scope>
    <source>
        <strain evidence="3 6">AZ1-7</strain>
        <strain evidence="4 5">DS1-2</strain>
    </source>
</reference>
<dbReference type="AlphaFoldDB" id="A0A3A9WGM8"/>
<dbReference type="Proteomes" id="UP000275024">
    <property type="component" value="Unassembled WGS sequence"/>
</dbReference>
<dbReference type="RefSeq" id="WP_120695989.1">
    <property type="nucleotide sequence ID" value="NZ_RBDX01000002.1"/>
</dbReference>
<feature type="region of interest" description="Disordered" evidence="1">
    <location>
        <begin position="120"/>
        <end position="149"/>
    </location>
</feature>
<evidence type="ECO:0000313" key="5">
    <source>
        <dbReference type="Proteomes" id="UP000268652"/>
    </source>
</evidence>
<sequence>MTDAVTTGTAITTALALTVAGVLLLALGLLPQRGKLSRNAFLGIRTVRALESDETWRTMHRVAGPWVTAGGVLLLLVAFSGFYLDSEPAFTVTVLTATGACVALLFTGAWRGSRALRPRPVEAATGGGRGPGAGVGPRPGGGVSGAGRG</sequence>